<reference evidence="4" key="1">
    <citation type="submission" date="2016-10" db="EMBL/GenBank/DDBJ databases">
        <authorList>
            <person name="Varghese N."/>
            <person name="Submissions S."/>
        </authorList>
    </citation>
    <scope>NUCLEOTIDE SEQUENCE [LARGE SCALE GENOMIC DNA]</scope>
    <source>
        <strain evidence="4">FP5</strain>
    </source>
</reference>
<protein>
    <submittedName>
        <fullName evidence="3">Uncharacterized conserved protein, DUF58 family, contains vWF domain</fullName>
    </submittedName>
</protein>
<evidence type="ECO:0000313" key="4">
    <source>
        <dbReference type="Proteomes" id="UP000198897"/>
    </source>
</evidence>
<dbReference type="PANTHER" id="PTHR34351:SF2">
    <property type="entry name" value="DUF58 DOMAIN-CONTAINING PROTEIN"/>
    <property type="match status" value="1"/>
</dbReference>
<dbReference type="AlphaFoldDB" id="A0A1I2SQ26"/>
<feature type="transmembrane region" description="Helical" evidence="1">
    <location>
        <begin position="33"/>
        <end position="55"/>
    </location>
</feature>
<keyword evidence="1" id="KW-0812">Transmembrane</keyword>
<dbReference type="InterPro" id="IPR002881">
    <property type="entry name" value="DUF58"/>
</dbReference>
<feature type="domain" description="DUF58" evidence="2">
    <location>
        <begin position="220"/>
        <end position="418"/>
    </location>
</feature>
<keyword evidence="4" id="KW-1185">Reference proteome</keyword>
<keyword evidence="1" id="KW-1133">Transmembrane helix</keyword>
<accession>A0A1I2SQ26</accession>
<dbReference type="PANTHER" id="PTHR34351">
    <property type="entry name" value="SLR1927 PROTEIN-RELATED"/>
    <property type="match status" value="1"/>
</dbReference>
<dbReference type="EMBL" id="FOOG01000054">
    <property type="protein sequence ID" value="SFG54870.1"/>
    <property type="molecule type" value="Genomic_DNA"/>
</dbReference>
<dbReference type="Pfam" id="PF01882">
    <property type="entry name" value="DUF58"/>
    <property type="match status" value="1"/>
</dbReference>
<evidence type="ECO:0000259" key="2">
    <source>
        <dbReference type="Pfam" id="PF01882"/>
    </source>
</evidence>
<keyword evidence="1" id="KW-0472">Membrane</keyword>
<dbReference type="RefSeq" id="WP_089754421.1">
    <property type="nucleotide sequence ID" value="NZ_FOOG01000054.1"/>
</dbReference>
<gene>
    <name evidence="3" type="ORF">SAMN05216353_15418</name>
</gene>
<sequence>MRQTLQFTAKLLVVLTLFAVLFSYAMFQGGFVSWFLFYAFLPFLVYMTGVLLYPINDWKVERKLSKRVATGGESVEIDVTLTRRIPFPIYYCVIEEYLPESLKKQDRHLDKFRDMEKASEFQQDRIVKKVMFPWFKQHLRYHYELEKLPRGEHQFKAFRIKTGDFFGFVKKEHVYREEDKLLVFPYKRPVKLRERVYSFEQGASPSFKLNEKNTNVVTGVREYMQGDRFAWVDWKTTAKKNQMMTKEFEQEKSVDMLIILNAVYHPTMNPLSFEGSVEFTASLLEELHKKSSQLAFMTLGDGRAYFPFHQNHSQTHKIQGHLAKIKPLGRVPFSQQLDRERAQIPSGTIALVISHYLDENTEQSLVKLAKKSKRLVFFYVRPREQVSFQDHQHIKLLKNQGIVVQVLSEEQLTRQEFEVST</sequence>
<evidence type="ECO:0000313" key="3">
    <source>
        <dbReference type="EMBL" id="SFG54870.1"/>
    </source>
</evidence>
<dbReference type="OrthoDB" id="140416at2"/>
<feature type="transmembrane region" description="Helical" evidence="1">
    <location>
        <begin position="7"/>
        <end position="27"/>
    </location>
</feature>
<organism evidence="3 4">
    <name type="scientific">Halobacillus alkaliphilus</name>
    <dbReference type="NCBI Taxonomy" id="396056"/>
    <lineage>
        <taxon>Bacteria</taxon>
        <taxon>Bacillati</taxon>
        <taxon>Bacillota</taxon>
        <taxon>Bacilli</taxon>
        <taxon>Bacillales</taxon>
        <taxon>Bacillaceae</taxon>
        <taxon>Halobacillus</taxon>
    </lineage>
</organism>
<dbReference type="Proteomes" id="UP000198897">
    <property type="component" value="Unassembled WGS sequence"/>
</dbReference>
<evidence type="ECO:0000256" key="1">
    <source>
        <dbReference type="SAM" id="Phobius"/>
    </source>
</evidence>
<proteinExistence type="predicted"/>
<name>A0A1I2SQ26_9BACI</name>